<dbReference type="InterPro" id="IPR020598">
    <property type="entry name" value="rRNA_Ade_methylase_Trfase_N"/>
</dbReference>
<dbReference type="InterPro" id="IPR029063">
    <property type="entry name" value="SAM-dependent_MTases_sf"/>
</dbReference>
<evidence type="ECO:0000256" key="3">
    <source>
        <dbReference type="ARBA" id="ARBA00022603"/>
    </source>
</evidence>
<proteinExistence type="inferred from homology"/>
<comment type="caution">
    <text evidence="10">The sequence shown here is derived from an EMBL/GenBank/DDBJ whole genome shotgun (WGS) entry which is preliminary data.</text>
</comment>
<dbReference type="GO" id="GO:0052908">
    <property type="term" value="F:16S rRNA (adenine(1518)-N(6)/adenine(1519)-N(6))-dimethyltransferase activity"/>
    <property type="evidence" value="ECO:0007669"/>
    <property type="project" value="UniProtKB-EC"/>
</dbReference>
<feature type="binding site" evidence="7 8">
    <location>
        <position position="91"/>
    </location>
    <ligand>
        <name>S-adenosyl-L-methionine</name>
        <dbReference type="ChEBI" id="CHEBI:59789"/>
    </ligand>
</feature>
<feature type="binding site" evidence="7 8">
    <location>
        <position position="22"/>
    </location>
    <ligand>
        <name>S-adenosyl-L-methionine</name>
        <dbReference type="ChEBI" id="CHEBI:59789"/>
    </ligand>
</feature>
<evidence type="ECO:0000256" key="7">
    <source>
        <dbReference type="HAMAP-Rule" id="MF_00607"/>
    </source>
</evidence>
<evidence type="ECO:0000256" key="8">
    <source>
        <dbReference type="PROSITE-ProRule" id="PRU01026"/>
    </source>
</evidence>
<comment type="subcellular location">
    <subcellularLocation>
        <location evidence="7">Cytoplasm</location>
    </subcellularLocation>
</comment>
<evidence type="ECO:0000256" key="6">
    <source>
        <dbReference type="ARBA" id="ARBA00022884"/>
    </source>
</evidence>
<dbReference type="GO" id="GO:0003723">
    <property type="term" value="F:RNA binding"/>
    <property type="evidence" value="ECO:0007669"/>
    <property type="project" value="UniProtKB-UniRule"/>
</dbReference>
<dbReference type="SUPFAM" id="SSF53335">
    <property type="entry name" value="S-adenosyl-L-methionine-dependent methyltransferases"/>
    <property type="match status" value="1"/>
</dbReference>
<keyword evidence="5 7" id="KW-0949">S-adenosyl-L-methionine</keyword>
<feature type="binding site" evidence="7 8">
    <location>
        <position position="111"/>
    </location>
    <ligand>
        <name>S-adenosyl-L-methionine</name>
        <dbReference type="ChEBI" id="CHEBI:59789"/>
    </ligand>
</feature>
<evidence type="ECO:0000313" key="11">
    <source>
        <dbReference type="Proteomes" id="UP000448292"/>
    </source>
</evidence>
<comment type="function">
    <text evidence="7">Specifically dimethylates two adjacent adenosines (A1518 and A1519) in the loop of a conserved hairpin near the 3'-end of 16S rRNA in the 30S particle. May play a critical role in biogenesis of 30S subunits.</text>
</comment>
<dbReference type="EMBL" id="QMIE01000014">
    <property type="protein sequence ID" value="TVM15839.1"/>
    <property type="molecule type" value="Genomic_DNA"/>
</dbReference>
<keyword evidence="4 7" id="KW-0808">Transferase</keyword>
<dbReference type="InterPro" id="IPR011530">
    <property type="entry name" value="rRNA_adenine_dimethylase"/>
</dbReference>
<keyword evidence="6 7" id="KW-0694">RNA-binding</keyword>
<dbReference type="HAMAP" id="MF_00607">
    <property type="entry name" value="16SrRNA_methyltr_A"/>
    <property type="match status" value="1"/>
</dbReference>
<gene>
    <name evidence="7 10" type="primary">rsmA</name>
    <name evidence="7" type="synonym">ksgA</name>
    <name evidence="10" type="ORF">DPQ33_14135</name>
</gene>
<evidence type="ECO:0000256" key="1">
    <source>
        <dbReference type="ARBA" id="ARBA00022490"/>
    </source>
</evidence>
<keyword evidence="11" id="KW-1185">Reference proteome</keyword>
<evidence type="ECO:0000256" key="2">
    <source>
        <dbReference type="ARBA" id="ARBA00022552"/>
    </source>
</evidence>
<dbReference type="SMART" id="SM00650">
    <property type="entry name" value="rADc"/>
    <property type="match status" value="1"/>
</dbReference>
<evidence type="ECO:0000256" key="5">
    <source>
        <dbReference type="ARBA" id="ARBA00022691"/>
    </source>
</evidence>
<dbReference type="RefSeq" id="WP_144303882.1">
    <property type="nucleotide sequence ID" value="NZ_QMIE01000014.1"/>
</dbReference>
<keyword evidence="3 7" id="KW-0489">Methyltransferase</keyword>
<comment type="similarity">
    <text evidence="7">Belongs to the class I-like SAM-binding methyltransferase superfamily. rRNA adenine N(6)-methyltransferase family. RsmA subfamily.</text>
</comment>
<dbReference type="GO" id="GO:0005829">
    <property type="term" value="C:cytosol"/>
    <property type="evidence" value="ECO:0007669"/>
    <property type="project" value="TreeGrafter"/>
</dbReference>
<name>A0A7M3MC35_9BACT</name>
<dbReference type="EC" id="2.1.1.182" evidence="7"/>
<keyword evidence="1 7" id="KW-0963">Cytoplasm</keyword>
<dbReference type="AlphaFoldDB" id="A0A7M3MC35"/>
<feature type="binding site" evidence="7 8">
    <location>
        <position position="47"/>
    </location>
    <ligand>
        <name>S-adenosyl-L-methionine</name>
        <dbReference type="ChEBI" id="CHEBI:59789"/>
    </ligand>
</feature>
<dbReference type="InterPro" id="IPR020596">
    <property type="entry name" value="rRNA_Ade_Mease_Trfase_CS"/>
</dbReference>
<reference evidence="10 11" key="1">
    <citation type="submission" date="2018-06" db="EMBL/GenBank/DDBJ databases">
        <title>Complete genome of Desulfovibrio indonesiensis P37SLT.</title>
        <authorList>
            <person name="Crispim J.S."/>
            <person name="Vidigal P.M.P."/>
            <person name="Silva L.C.F."/>
            <person name="Laguardia C.N."/>
            <person name="Araujo L.C."/>
            <person name="Dias R.S."/>
            <person name="Sousa M.P."/>
            <person name="Paula S.O."/>
            <person name="Silva C."/>
        </authorList>
    </citation>
    <scope>NUCLEOTIDE SEQUENCE [LARGE SCALE GENOMIC DNA]</scope>
    <source>
        <strain evidence="10 11">P37SLT</strain>
    </source>
</reference>
<protein>
    <recommendedName>
        <fullName evidence="7">Ribosomal RNA small subunit methyltransferase A</fullName>
        <ecNumber evidence="7">2.1.1.182</ecNumber>
    </recommendedName>
    <alternativeName>
        <fullName evidence="7">16S rRNA (adenine(1518)-N(6)/adenine(1519)-N(6))-dimethyltransferase</fullName>
    </alternativeName>
    <alternativeName>
        <fullName evidence="7">16S rRNA dimethyladenosine transferase</fullName>
    </alternativeName>
    <alternativeName>
        <fullName evidence="7">16S rRNA dimethylase</fullName>
    </alternativeName>
    <alternativeName>
        <fullName evidence="7">S-adenosylmethionine-6-N', N'-adenosyl(rRNA) dimethyltransferase</fullName>
    </alternativeName>
</protein>
<dbReference type="Pfam" id="PF00398">
    <property type="entry name" value="RrnaAD"/>
    <property type="match status" value="1"/>
</dbReference>
<dbReference type="CDD" id="cd02440">
    <property type="entry name" value="AdoMet_MTases"/>
    <property type="match status" value="1"/>
</dbReference>
<dbReference type="InterPro" id="IPR023165">
    <property type="entry name" value="rRNA_Ade_diMease-like_C"/>
</dbReference>
<dbReference type="Gene3D" id="1.10.8.100">
    <property type="entry name" value="Ribosomal RNA adenine dimethylase-like, domain 2"/>
    <property type="match status" value="1"/>
</dbReference>
<dbReference type="InterPro" id="IPR001737">
    <property type="entry name" value="KsgA/Erm"/>
</dbReference>
<dbReference type="OrthoDB" id="9814755at2"/>
<dbReference type="PANTHER" id="PTHR11727">
    <property type="entry name" value="DIMETHYLADENOSINE TRANSFERASE"/>
    <property type="match status" value="1"/>
</dbReference>
<dbReference type="PROSITE" id="PS51689">
    <property type="entry name" value="SAM_RNA_A_N6_MT"/>
    <property type="match status" value="1"/>
</dbReference>
<evidence type="ECO:0000313" key="10">
    <source>
        <dbReference type="EMBL" id="TVM15839.1"/>
    </source>
</evidence>
<accession>A0A7M3MC35</accession>
<evidence type="ECO:0000259" key="9">
    <source>
        <dbReference type="SMART" id="SM00650"/>
    </source>
</evidence>
<keyword evidence="2 7" id="KW-0698">rRNA processing</keyword>
<dbReference type="Proteomes" id="UP000448292">
    <property type="component" value="Unassembled WGS sequence"/>
</dbReference>
<dbReference type="PROSITE" id="PS01131">
    <property type="entry name" value="RRNA_A_DIMETH"/>
    <property type="match status" value="1"/>
</dbReference>
<dbReference type="PANTHER" id="PTHR11727:SF7">
    <property type="entry name" value="DIMETHYLADENOSINE TRANSFERASE-RELATED"/>
    <property type="match status" value="1"/>
</dbReference>
<feature type="domain" description="Ribosomal RNA adenine methylase transferase N-terminal" evidence="9">
    <location>
        <begin position="27"/>
        <end position="196"/>
    </location>
</feature>
<feature type="binding site" evidence="7 8">
    <location>
        <position position="69"/>
    </location>
    <ligand>
        <name>S-adenosyl-L-methionine</name>
        <dbReference type="ChEBI" id="CHEBI:59789"/>
    </ligand>
</feature>
<feature type="binding site" evidence="7 8">
    <location>
        <position position="20"/>
    </location>
    <ligand>
        <name>S-adenosyl-L-methionine</name>
        <dbReference type="ChEBI" id="CHEBI:59789"/>
    </ligand>
</feature>
<sequence>MVAVKEARGQGYAKRSLGQNFLVDPNTSRRIVQALDIEPHDHVLEIGPGRGALTDILAASEAHAVYAVEKDRELAPRLKARHPRLRIALIDALDVAWERLSPEHPWKIIGNLPYNVASPIIWEIAHRAMPASRCVFMVQKEVAQRLAAPPGSKTYGALSVFVQSYMRVKLAFTVGPQVFRPRPKIDSAVVVFTRMESRSVDAEALGAVLAVCFQKRRKQLGSILKQFWSQELEMLFEKRGLSTTMRPENLAVEDFQALAAVMNLRFRP</sequence>
<dbReference type="Gene3D" id="3.40.50.150">
    <property type="entry name" value="Vaccinia Virus protein VP39"/>
    <property type="match status" value="1"/>
</dbReference>
<evidence type="ECO:0000256" key="4">
    <source>
        <dbReference type="ARBA" id="ARBA00022679"/>
    </source>
</evidence>
<comment type="catalytic activity">
    <reaction evidence="7">
        <text>adenosine(1518)/adenosine(1519) in 16S rRNA + 4 S-adenosyl-L-methionine = N(6)-dimethyladenosine(1518)/N(6)-dimethyladenosine(1519) in 16S rRNA + 4 S-adenosyl-L-homocysteine + 4 H(+)</text>
        <dbReference type="Rhea" id="RHEA:19609"/>
        <dbReference type="Rhea" id="RHEA-COMP:10232"/>
        <dbReference type="Rhea" id="RHEA-COMP:10233"/>
        <dbReference type="ChEBI" id="CHEBI:15378"/>
        <dbReference type="ChEBI" id="CHEBI:57856"/>
        <dbReference type="ChEBI" id="CHEBI:59789"/>
        <dbReference type="ChEBI" id="CHEBI:74411"/>
        <dbReference type="ChEBI" id="CHEBI:74493"/>
        <dbReference type="EC" id="2.1.1.182"/>
    </reaction>
</comment>
<dbReference type="NCBIfam" id="TIGR00755">
    <property type="entry name" value="ksgA"/>
    <property type="match status" value="1"/>
</dbReference>
<organism evidence="10 11">
    <name type="scientific">Oceanidesulfovibrio indonesiensis</name>
    <dbReference type="NCBI Taxonomy" id="54767"/>
    <lineage>
        <taxon>Bacteria</taxon>
        <taxon>Pseudomonadati</taxon>
        <taxon>Thermodesulfobacteriota</taxon>
        <taxon>Desulfovibrionia</taxon>
        <taxon>Desulfovibrionales</taxon>
        <taxon>Desulfovibrionaceae</taxon>
        <taxon>Oceanidesulfovibrio</taxon>
    </lineage>
</organism>